<feature type="region of interest" description="Disordered" evidence="1">
    <location>
        <begin position="236"/>
        <end position="265"/>
    </location>
</feature>
<feature type="compositionally biased region" description="Basic and acidic residues" evidence="1">
    <location>
        <begin position="249"/>
        <end position="258"/>
    </location>
</feature>
<feature type="compositionally biased region" description="Basic residues" evidence="1">
    <location>
        <begin position="89"/>
        <end position="99"/>
    </location>
</feature>
<dbReference type="EMBL" id="CAMXCT030000498">
    <property type="protein sequence ID" value="CAL4766892.1"/>
    <property type="molecule type" value="Genomic_DNA"/>
</dbReference>
<feature type="compositionally biased region" description="Low complexity" evidence="1">
    <location>
        <begin position="74"/>
        <end position="88"/>
    </location>
</feature>
<evidence type="ECO:0000313" key="4">
    <source>
        <dbReference type="Proteomes" id="UP001152797"/>
    </source>
</evidence>
<proteinExistence type="predicted"/>
<evidence type="ECO:0000313" key="2">
    <source>
        <dbReference type="EMBL" id="CAI3979580.1"/>
    </source>
</evidence>
<dbReference type="AlphaFoldDB" id="A0A9P1FM88"/>
<protein>
    <submittedName>
        <fullName evidence="2">Uncharacterized protein</fullName>
    </submittedName>
</protein>
<feature type="compositionally biased region" description="Basic residues" evidence="1">
    <location>
        <begin position="54"/>
        <end position="65"/>
    </location>
</feature>
<gene>
    <name evidence="2" type="ORF">C1SCF055_LOCUS7520</name>
</gene>
<feature type="region of interest" description="Disordered" evidence="1">
    <location>
        <begin position="1"/>
        <end position="115"/>
    </location>
</feature>
<name>A0A9P1FM88_9DINO</name>
<evidence type="ECO:0000256" key="1">
    <source>
        <dbReference type="SAM" id="MobiDB-lite"/>
    </source>
</evidence>
<evidence type="ECO:0000313" key="3">
    <source>
        <dbReference type="EMBL" id="CAL4766892.1"/>
    </source>
</evidence>
<dbReference type="EMBL" id="CAMXCT020000498">
    <property type="protein sequence ID" value="CAL1132955.1"/>
    <property type="molecule type" value="Genomic_DNA"/>
</dbReference>
<reference evidence="3 4" key="2">
    <citation type="submission" date="2024-05" db="EMBL/GenBank/DDBJ databases">
        <authorList>
            <person name="Chen Y."/>
            <person name="Shah S."/>
            <person name="Dougan E. K."/>
            <person name="Thang M."/>
            <person name="Chan C."/>
        </authorList>
    </citation>
    <scope>NUCLEOTIDE SEQUENCE [LARGE SCALE GENOMIC DNA]</scope>
</reference>
<sequence length="601" mass="65411">MAPRKRPAARRSEKPVAEPTGRNPPEPAEVGCIPDESQDLQPTEEPEHATPTAKRPRSKAGAKKKPATDHGGESAAKNSKAVANAKAARTPRAKKTKKPSGKDAEPNPFESTPDEDQKRFSRILLIVRFVFLLERPSWWLCSFRHVQRVRKHWGDDAVDNLRRNLSKASVVSLYSGLGGAEIACQLVGNALGSVQTGPAIEKPRYIVGSLEEFLVPGALEKINEKIDAEKATCASLAQRGKAPKAKPGKKGESLESQRAKLAQAQSDAKQAKDELACLSQKLVLSLVKMIEQEQLLKPAMSLHPTSANDNDPENQSRSMGMPDVSMMSIAERPLLILVAGSTCTDWSSMGNQKGFLGKSLLAFVILSYSAIVRCDWLLEVGLDQLFRLHISSALDAGSFFAASKEEVDELRKHMATNVKRSVHTEWPELLPVAANMNLKAALKLTRMRSLLAAGSEVAINLDQDVGVQEHYGAVCPVLLASTTHLWGVVRGRPFTPLEMIEMQGVPMFDDAIFASGAEGKLFDHKIVSASALRKMAGNSFSQPCMTAFIAFSLAHLKHKRASDANVIPTAAASSHTSHIVYMSDKNDAEMYQSDEEAEDIS</sequence>
<dbReference type="OrthoDB" id="426568at2759"/>
<organism evidence="2">
    <name type="scientific">Cladocopium goreaui</name>
    <dbReference type="NCBI Taxonomy" id="2562237"/>
    <lineage>
        <taxon>Eukaryota</taxon>
        <taxon>Sar</taxon>
        <taxon>Alveolata</taxon>
        <taxon>Dinophyceae</taxon>
        <taxon>Suessiales</taxon>
        <taxon>Symbiodiniaceae</taxon>
        <taxon>Cladocopium</taxon>
    </lineage>
</organism>
<dbReference type="EMBL" id="CAMXCT010000498">
    <property type="protein sequence ID" value="CAI3979580.1"/>
    <property type="molecule type" value="Genomic_DNA"/>
</dbReference>
<accession>A0A9P1FM88</accession>
<comment type="caution">
    <text evidence="2">The sequence shown here is derived from an EMBL/GenBank/DDBJ whole genome shotgun (WGS) entry which is preliminary data.</text>
</comment>
<dbReference type="Proteomes" id="UP001152797">
    <property type="component" value="Unassembled WGS sequence"/>
</dbReference>
<keyword evidence="4" id="KW-1185">Reference proteome</keyword>
<reference evidence="2" key="1">
    <citation type="submission" date="2022-10" db="EMBL/GenBank/DDBJ databases">
        <authorList>
            <person name="Chen Y."/>
            <person name="Dougan E. K."/>
            <person name="Chan C."/>
            <person name="Rhodes N."/>
            <person name="Thang M."/>
        </authorList>
    </citation>
    <scope>NUCLEOTIDE SEQUENCE</scope>
</reference>